<organism evidence="2 3">
    <name type="scientific">Nonomuraea dietziae</name>
    <dbReference type="NCBI Taxonomy" id="65515"/>
    <lineage>
        <taxon>Bacteria</taxon>
        <taxon>Bacillati</taxon>
        <taxon>Actinomycetota</taxon>
        <taxon>Actinomycetes</taxon>
        <taxon>Streptosporangiales</taxon>
        <taxon>Streptosporangiaceae</taxon>
        <taxon>Nonomuraea</taxon>
    </lineage>
</organism>
<dbReference type="EMBL" id="JACIBV010000001">
    <property type="protein sequence ID" value="MBB3731075.1"/>
    <property type="molecule type" value="Genomic_DNA"/>
</dbReference>
<dbReference type="RefSeq" id="WP_183656577.1">
    <property type="nucleotide sequence ID" value="NZ_BAAAXX010000162.1"/>
</dbReference>
<keyword evidence="3" id="KW-1185">Reference proteome</keyword>
<dbReference type="AlphaFoldDB" id="A0A7W5VCF9"/>
<evidence type="ECO:0000313" key="3">
    <source>
        <dbReference type="Proteomes" id="UP000579945"/>
    </source>
</evidence>
<protein>
    <recommendedName>
        <fullName evidence="4">Integral membrane protein</fullName>
    </recommendedName>
</protein>
<dbReference type="GeneID" id="95393191"/>
<name>A0A7W5VCF9_9ACTN</name>
<feature type="transmembrane region" description="Helical" evidence="1">
    <location>
        <begin position="70"/>
        <end position="87"/>
    </location>
</feature>
<proteinExistence type="predicted"/>
<feature type="transmembrane region" description="Helical" evidence="1">
    <location>
        <begin position="6"/>
        <end position="25"/>
    </location>
</feature>
<sequence>MELLRLLLLFFHLAGFAAMVGGFFYQMRVKQPEIGGYMIGGAIGQAVTGAALIGVRYALDLPVNNPKMGLKLGLDLVLLVLAVVGVRQRVKRPAVFYGVGALAVLTAAVAVFWK</sequence>
<keyword evidence="1" id="KW-1133">Transmembrane helix</keyword>
<dbReference type="Proteomes" id="UP000579945">
    <property type="component" value="Unassembled WGS sequence"/>
</dbReference>
<gene>
    <name evidence="2" type="ORF">FHR33_006935</name>
</gene>
<reference evidence="2 3" key="1">
    <citation type="submission" date="2020-08" db="EMBL/GenBank/DDBJ databases">
        <title>Sequencing the genomes of 1000 actinobacteria strains.</title>
        <authorList>
            <person name="Klenk H.-P."/>
        </authorList>
    </citation>
    <scope>NUCLEOTIDE SEQUENCE [LARGE SCALE GENOMIC DNA]</scope>
    <source>
        <strain evidence="2 3">DSM 44320</strain>
    </source>
</reference>
<keyword evidence="1" id="KW-0472">Membrane</keyword>
<evidence type="ECO:0000256" key="1">
    <source>
        <dbReference type="SAM" id="Phobius"/>
    </source>
</evidence>
<feature type="transmembrane region" description="Helical" evidence="1">
    <location>
        <begin position="37"/>
        <end position="58"/>
    </location>
</feature>
<evidence type="ECO:0008006" key="4">
    <source>
        <dbReference type="Google" id="ProtNLM"/>
    </source>
</evidence>
<comment type="caution">
    <text evidence="2">The sequence shown here is derived from an EMBL/GenBank/DDBJ whole genome shotgun (WGS) entry which is preliminary data.</text>
</comment>
<feature type="transmembrane region" description="Helical" evidence="1">
    <location>
        <begin position="94"/>
        <end position="113"/>
    </location>
</feature>
<evidence type="ECO:0000313" key="2">
    <source>
        <dbReference type="EMBL" id="MBB3731075.1"/>
    </source>
</evidence>
<keyword evidence="1" id="KW-0812">Transmembrane</keyword>
<accession>A0A7W5VCF9</accession>